<feature type="region of interest" description="Disordered" evidence="2">
    <location>
        <begin position="1"/>
        <end position="94"/>
    </location>
</feature>
<dbReference type="Pfam" id="PF13374">
    <property type="entry name" value="TPR_10"/>
    <property type="match status" value="1"/>
</dbReference>
<dbReference type="Pfam" id="PF13424">
    <property type="entry name" value="TPR_12"/>
    <property type="match status" value="2"/>
</dbReference>
<feature type="compositionally biased region" description="Low complexity" evidence="2">
    <location>
        <begin position="54"/>
        <end position="72"/>
    </location>
</feature>
<reference evidence="3 4" key="1">
    <citation type="submission" date="2024-01" db="EMBL/GenBank/DDBJ databases">
        <title>Genome assemblies of Stephania.</title>
        <authorList>
            <person name="Yang L."/>
        </authorList>
    </citation>
    <scope>NUCLEOTIDE SEQUENCE [LARGE SCALE GENOMIC DNA]</scope>
    <source>
        <strain evidence="3">YNDBR</strain>
        <tissue evidence="3">Leaf</tissue>
    </source>
</reference>
<accession>A0AAP0NXQ6</accession>
<organism evidence="3 4">
    <name type="scientific">Stephania yunnanensis</name>
    <dbReference type="NCBI Taxonomy" id="152371"/>
    <lineage>
        <taxon>Eukaryota</taxon>
        <taxon>Viridiplantae</taxon>
        <taxon>Streptophyta</taxon>
        <taxon>Embryophyta</taxon>
        <taxon>Tracheophyta</taxon>
        <taxon>Spermatophyta</taxon>
        <taxon>Magnoliopsida</taxon>
        <taxon>Ranunculales</taxon>
        <taxon>Menispermaceae</taxon>
        <taxon>Menispermoideae</taxon>
        <taxon>Cissampelideae</taxon>
        <taxon>Stephania</taxon>
    </lineage>
</organism>
<dbReference type="InterPro" id="IPR019734">
    <property type="entry name" value="TPR_rpt"/>
</dbReference>
<dbReference type="SMART" id="SM00028">
    <property type="entry name" value="TPR"/>
    <property type="match status" value="10"/>
</dbReference>
<gene>
    <name evidence="3" type="ORF">Syun_019801</name>
</gene>
<comment type="caution">
    <text evidence="3">The sequence shown here is derived from an EMBL/GenBank/DDBJ whole genome shotgun (WGS) entry which is preliminary data.</text>
</comment>
<dbReference type="Gene3D" id="1.25.40.10">
    <property type="entry name" value="Tetratricopeptide repeat domain"/>
    <property type="match status" value="3"/>
</dbReference>
<dbReference type="AlphaFoldDB" id="A0AAP0NXQ6"/>
<dbReference type="Proteomes" id="UP001420932">
    <property type="component" value="Unassembled WGS sequence"/>
</dbReference>
<dbReference type="InterPro" id="IPR011990">
    <property type="entry name" value="TPR-like_helical_dom_sf"/>
</dbReference>
<evidence type="ECO:0000256" key="2">
    <source>
        <dbReference type="SAM" id="MobiDB-lite"/>
    </source>
</evidence>
<proteinExistence type="predicted"/>
<evidence type="ECO:0008006" key="5">
    <source>
        <dbReference type="Google" id="ProtNLM"/>
    </source>
</evidence>
<dbReference type="EMBL" id="JBBNAF010000008">
    <property type="protein sequence ID" value="KAK9122184.1"/>
    <property type="molecule type" value="Genomic_DNA"/>
</dbReference>
<evidence type="ECO:0000313" key="3">
    <source>
        <dbReference type="EMBL" id="KAK9122184.1"/>
    </source>
</evidence>
<keyword evidence="1" id="KW-0802">TPR repeat</keyword>
<dbReference type="SUPFAM" id="SSF48452">
    <property type="entry name" value="TPR-like"/>
    <property type="match status" value="3"/>
</dbReference>
<keyword evidence="4" id="KW-1185">Reference proteome</keyword>
<name>A0AAP0NXQ6_9MAGN</name>
<feature type="repeat" description="TPR" evidence="1">
    <location>
        <begin position="574"/>
        <end position="607"/>
    </location>
</feature>
<dbReference type="FunFam" id="1.25.40.10:FF:001025">
    <property type="entry name" value="Protein KINESIN LIGHT CHAIN-RELATED 2"/>
    <property type="match status" value="1"/>
</dbReference>
<evidence type="ECO:0000313" key="4">
    <source>
        <dbReference type="Proteomes" id="UP001420932"/>
    </source>
</evidence>
<protein>
    <recommendedName>
        <fullName evidence="5">MalT-like TPR region domain-containing protein</fullName>
    </recommendedName>
</protein>
<dbReference type="PANTHER" id="PTHR46284:SF9">
    <property type="entry name" value="OS02G0109800 PROTEIN"/>
    <property type="match status" value="1"/>
</dbReference>
<dbReference type="PROSITE" id="PS50005">
    <property type="entry name" value="TPR"/>
    <property type="match status" value="2"/>
</dbReference>
<evidence type="ECO:0000256" key="1">
    <source>
        <dbReference type="PROSITE-ProRule" id="PRU00339"/>
    </source>
</evidence>
<dbReference type="PANTHER" id="PTHR46284">
    <property type="entry name" value="PROTEIN KINESIN LIGHT CHAIN-RELATED 3"/>
    <property type="match status" value="1"/>
</dbReference>
<sequence length="662" mass="72873">MPGLVSVKTPPNQTPLRIVVDNNNNNNNSHESPTQSTTTQTTAQTIPRSPIPKRTPQSGQSPSPSTSRSSTKPPSPKTKTKKAQLSPITDESALDNPDLGPFLLKLARDTIASGESASKALEYAIRASRSFERCAEEGGLELAMSLHVVAAIYCSLGRFEEAVPVLERAIKVPDVGSGAPDHALAAFSGYMQLGDTHSMLAHLDRSIASYDAGLQIQIQALGDSDPRVAETCRRVKEFERCDSRGEKTRLPSVVLAFKDQGINLEIHMEQIWLRGRKRGCATRNWRYLAEANVQAMQFDEAEVLCNKTLEIHREHSAPASLEEAADRRLMAIICEAKGDYESALEHLVLASMAMIANGQDGEVAAIDVSIGDVYLSLCRFDEAVFSYQKGLTVFKSTRGDNHPSVASVYVRLADLYYKTGKFRESKSYCENALRIYAKPVPGTTVEEIASGLTEISAIYEAVNEPDEALKLLQKAMKLLEDVPGQRSAIAGIEAQMGVIFYMVGRYGESRSSFESAIEKLRASGERKSAFFGVMLNQMGLACVQLYKIDEAAELFEEARGILEQECGPCHPDTLGVYSNLAAIYDAMGRVEDAIEILESILKVREEKLGTANPDVDDEKKRLAELLKEAGRSRNRKAKSLLHLIDSNSQRMKKEGTRRWFKS</sequence>
<feature type="repeat" description="TPR" evidence="1">
    <location>
        <begin position="449"/>
        <end position="482"/>
    </location>
</feature>
<feature type="compositionally biased region" description="Low complexity" evidence="2">
    <location>
        <begin position="22"/>
        <end position="45"/>
    </location>
</feature>